<proteinExistence type="predicted"/>
<name>A0AAV2P6L4_9HYME</name>
<dbReference type="EMBL" id="OZ034831">
    <property type="protein sequence ID" value="CAL1688551.1"/>
    <property type="molecule type" value="Genomic_DNA"/>
</dbReference>
<evidence type="ECO:0000313" key="2">
    <source>
        <dbReference type="Proteomes" id="UP001497644"/>
    </source>
</evidence>
<evidence type="ECO:0000313" key="1">
    <source>
        <dbReference type="EMBL" id="CAL1688551.1"/>
    </source>
</evidence>
<accession>A0AAV2P6L4</accession>
<dbReference type="AlphaFoldDB" id="A0AAV2P6L4"/>
<organism evidence="1 2">
    <name type="scientific">Lasius platythorax</name>
    <dbReference type="NCBI Taxonomy" id="488582"/>
    <lineage>
        <taxon>Eukaryota</taxon>
        <taxon>Metazoa</taxon>
        <taxon>Ecdysozoa</taxon>
        <taxon>Arthropoda</taxon>
        <taxon>Hexapoda</taxon>
        <taxon>Insecta</taxon>
        <taxon>Pterygota</taxon>
        <taxon>Neoptera</taxon>
        <taxon>Endopterygota</taxon>
        <taxon>Hymenoptera</taxon>
        <taxon>Apocrita</taxon>
        <taxon>Aculeata</taxon>
        <taxon>Formicoidea</taxon>
        <taxon>Formicidae</taxon>
        <taxon>Formicinae</taxon>
        <taxon>Lasius</taxon>
        <taxon>Lasius</taxon>
    </lineage>
</organism>
<dbReference type="Proteomes" id="UP001497644">
    <property type="component" value="Chromosome 8"/>
</dbReference>
<gene>
    <name evidence="1" type="ORF">LPLAT_LOCUS13596</name>
</gene>
<reference evidence="1" key="1">
    <citation type="submission" date="2024-04" db="EMBL/GenBank/DDBJ databases">
        <authorList>
            <consortium name="Molecular Ecology Group"/>
        </authorList>
    </citation>
    <scope>NUCLEOTIDE SEQUENCE</scope>
</reference>
<sequence>MRAANGLAGPPLSHHHREIQASILEVHRRPRSYVTVIVVSSRVRKHAYHNKPRALARTSLAYVCVLSNLSTDHFVNFSRQFDVTSRRKTLSLLLSLSRRSQIPEAPRSSVNHIRARSRIRRRDASFRDQLISYQSRVALTSREQCSTRVWNLATASVGADVSRRTSFRNGNERNFTEIGAFFIIGFS</sequence>
<keyword evidence="2" id="KW-1185">Reference proteome</keyword>
<protein>
    <submittedName>
        <fullName evidence="1">Uncharacterized protein</fullName>
    </submittedName>
</protein>